<dbReference type="AlphaFoldDB" id="A0AAN8IPD6"/>
<reference evidence="2 3" key="1">
    <citation type="submission" date="2019-10" db="EMBL/GenBank/DDBJ databases">
        <title>Assembly and Annotation for the nematode Trichostrongylus colubriformis.</title>
        <authorList>
            <person name="Martin J."/>
        </authorList>
    </citation>
    <scope>NUCLEOTIDE SEQUENCE [LARGE SCALE GENOMIC DNA]</scope>
    <source>
        <strain evidence="2">G859</strain>
        <tissue evidence="2">Whole worm</tissue>
    </source>
</reference>
<keyword evidence="3" id="KW-1185">Reference proteome</keyword>
<protein>
    <submittedName>
        <fullName evidence="2">Uncharacterized protein</fullName>
    </submittedName>
</protein>
<organism evidence="2 3">
    <name type="scientific">Trichostrongylus colubriformis</name>
    <name type="common">Black scour worm</name>
    <dbReference type="NCBI Taxonomy" id="6319"/>
    <lineage>
        <taxon>Eukaryota</taxon>
        <taxon>Metazoa</taxon>
        <taxon>Ecdysozoa</taxon>
        <taxon>Nematoda</taxon>
        <taxon>Chromadorea</taxon>
        <taxon>Rhabditida</taxon>
        <taxon>Rhabditina</taxon>
        <taxon>Rhabditomorpha</taxon>
        <taxon>Strongyloidea</taxon>
        <taxon>Trichostrongylidae</taxon>
        <taxon>Trichostrongylus</taxon>
    </lineage>
</organism>
<gene>
    <name evidence="2" type="ORF">GCK32_006526</name>
</gene>
<sequence length="151" mass="16235">MGTLSPSAIEFLELCHMQYEDGSGHSLENLSPSEINNASSDPVAECADNAAEPAVEAAPSCSKILEQSGARLGIERERIPRELTDSKDSSVVLETPESVVLETPPEECTPPQAQSTPRPCDDTVGFRIYPEEVPASLAAATIKMAKKYFLK</sequence>
<dbReference type="Proteomes" id="UP001331761">
    <property type="component" value="Unassembled WGS sequence"/>
</dbReference>
<evidence type="ECO:0000313" key="3">
    <source>
        <dbReference type="Proteomes" id="UP001331761"/>
    </source>
</evidence>
<name>A0AAN8IPD6_TRICO</name>
<dbReference type="EMBL" id="WIXE01006844">
    <property type="protein sequence ID" value="KAK5980926.1"/>
    <property type="molecule type" value="Genomic_DNA"/>
</dbReference>
<proteinExistence type="predicted"/>
<accession>A0AAN8IPD6</accession>
<feature type="region of interest" description="Disordered" evidence="1">
    <location>
        <begin position="82"/>
        <end position="120"/>
    </location>
</feature>
<evidence type="ECO:0000313" key="2">
    <source>
        <dbReference type="EMBL" id="KAK5980926.1"/>
    </source>
</evidence>
<comment type="caution">
    <text evidence="2">The sequence shown here is derived from an EMBL/GenBank/DDBJ whole genome shotgun (WGS) entry which is preliminary data.</text>
</comment>
<feature type="region of interest" description="Disordered" evidence="1">
    <location>
        <begin position="22"/>
        <end position="51"/>
    </location>
</feature>
<feature type="compositionally biased region" description="Polar residues" evidence="1">
    <location>
        <begin position="26"/>
        <end position="40"/>
    </location>
</feature>
<evidence type="ECO:0000256" key="1">
    <source>
        <dbReference type="SAM" id="MobiDB-lite"/>
    </source>
</evidence>